<reference evidence="6 8" key="1">
    <citation type="journal article" date="2015" name="Stand. Genomic Sci.">
        <title>Genomic Encyclopedia of Bacterial and Archaeal Type Strains, Phase III: the genomes of soil and plant-associated and newly described type strains.</title>
        <authorList>
            <person name="Whitman W.B."/>
            <person name="Woyke T."/>
            <person name="Klenk H.P."/>
            <person name="Zhou Y."/>
            <person name="Lilburn T.G."/>
            <person name="Beck B.J."/>
            <person name="De Vos P."/>
            <person name="Vandamme P."/>
            <person name="Eisen J.A."/>
            <person name="Garrity G."/>
            <person name="Hugenholtz P."/>
            <person name="Kyrpides N.C."/>
        </authorList>
    </citation>
    <scope>NUCLEOTIDE SEQUENCE [LARGE SCALE GENOMIC DNA]</scope>
    <source>
        <strain evidence="6 8">CGMCC 1.5380</strain>
    </source>
</reference>
<evidence type="ECO:0000256" key="2">
    <source>
        <dbReference type="ARBA" id="ARBA00022676"/>
    </source>
</evidence>
<dbReference type="GO" id="GO:0016757">
    <property type="term" value="F:glycosyltransferase activity"/>
    <property type="evidence" value="ECO:0007669"/>
    <property type="project" value="UniProtKB-KW"/>
</dbReference>
<dbReference type="OrthoDB" id="9815829at2"/>
<evidence type="ECO:0000256" key="3">
    <source>
        <dbReference type="ARBA" id="ARBA00022679"/>
    </source>
</evidence>
<dbReference type="Proteomes" id="UP000254518">
    <property type="component" value="Unassembled WGS sequence"/>
</dbReference>
<feature type="domain" description="Glycosyltransferase 2-like" evidence="4">
    <location>
        <begin position="4"/>
        <end position="128"/>
    </location>
</feature>
<dbReference type="PANTHER" id="PTHR43685:SF5">
    <property type="entry name" value="GLYCOSYLTRANSFERASE EPSE-RELATED"/>
    <property type="match status" value="1"/>
</dbReference>
<proteinExistence type="inferred from homology"/>
<keyword evidence="2" id="KW-0328">Glycosyltransferase</keyword>
<dbReference type="InterPro" id="IPR050834">
    <property type="entry name" value="Glycosyltransf_2"/>
</dbReference>
<dbReference type="EMBL" id="QQBA01000001">
    <property type="protein sequence ID" value="RDI58368.1"/>
    <property type="molecule type" value="Genomic_DNA"/>
</dbReference>
<dbReference type="Gene3D" id="3.90.550.10">
    <property type="entry name" value="Spore Coat Polysaccharide Biosynthesis Protein SpsA, Chain A"/>
    <property type="match status" value="1"/>
</dbReference>
<evidence type="ECO:0000313" key="5">
    <source>
        <dbReference type="EMBL" id="RDI58368.1"/>
    </source>
</evidence>
<dbReference type="AlphaFoldDB" id="A0A562Q606"/>
<evidence type="ECO:0000313" key="7">
    <source>
        <dbReference type="Proteomes" id="UP000254518"/>
    </source>
</evidence>
<keyword evidence="7" id="KW-1185">Reference proteome</keyword>
<dbReference type="PANTHER" id="PTHR43685">
    <property type="entry name" value="GLYCOSYLTRANSFERASE"/>
    <property type="match status" value="1"/>
</dbReference>
<reference evidence="6" key="3">
    <citation type="submission" date="2019-07" db="EMBL/GenBank/DDBJ databases">
        <authorList>
            <person name="Whitman W."/>
            <person name="Huntemann M."/>
            <person name="Clum A."/>
            <person name="Pillay M."/>
            <person name="Palaniappan K."/>
            <person name="Varghese N."/>
            <person name="Mikhailova N."/>
            <person name="Stamatis D."/>
            <person name="Reddy T."/>
            <person name="Daum C."/>
            <person name="Shapiro N."/>
            <person name="Ivanova N."/>
            <person name="Kyrpides N."/>
            <person name="Woyke T."/>
        </authorList>
    </citation>
    <scope>NUCLEOTIDE SEQUENCE</scope>
    <source>
        <strain evidence="6">CGMCC 1.5380</strain>
    </source>
</reference>
<evidence type="ECO:0000313" key="6">
    <source>
        <dbReference type="EMBL" id="TWI52153.1"/>
    </source>
</evidence>
<dbReference type="CDD" id="cd00761">
    <property type="entry name" value="Glyco_tranf_GTA_type"/>
    <property type="match status" value="1"/>
</dbReference>
<name>A0A562Q606_9FLAO</name>
<dbReference type="SUPFAM" id="SSF53448">
    <property type="entry name" value="Nucleotide-diphospho-sugar transferases"/>
    <property type="match status" value="1"/>
</dbReference>
<comment type="similarity">
    <text evidence="1">Belongs to the glycosyltransferase 2 family.</text>
</comment>
<organism evidence="6 8">
    <name type="scientific">Flavobacterium glaciei</name>
    <dbReference type="NCBI Taxonomy" id="386300"/>
    <lineage>
        <taxon>Bacteria</taxon>
        <taxon>Pseudomonadati</taxon>
        <taxon>Bacteroidota</taxon>
        <taxon>Flavobacteriia</taxon>
        <taxon>Flavobacteriales</taxon>
        <taxon>Flavobacteriaceae</taxon>
        <taxon>Flavobacterium</taxon>
    </lineage>
</organism>
<dbReference type="Pfam" id="PF00535">
    <property type="entry name" value="Glycos_transf_2"/>
    <property type="match status" value="1"/>
</dbReference>
<evidence type="ECO:0000259" key="4">
    <source>
        <dbReference type="Pfam" id="PF00535"/>
    </source>
</evidence>
<dbReference type="InterPro" id="IPR029044">
    <property type="entry name" value="Nucleotide-diphossugar_trans"/>
</dbReference>
<dbReference type="RefSeq" id="WP_114753076.1">
    <property type="nucleotide sequence ID" value="NZ_QQBA01000001.1"/>
</dbReference>
<dbReference type="Proteomes" id="UP000321392">
    <property type="component" value="Unassembled WGS sequence"/>
</dbReference>
<comment type="caution">
    <text evidence="6">The sequence shown here is derived from an EMBL/GenBank/DDBJ whole genome shotgun (WGS) entry which is preliminary data.</text>
</comment>
<evidence type="ECO:0000256" key="1">
    <source>
        <dbReference type="ARBA" id="ARBA00006739"/>
    </source>
</evidence>
<keyword evidence="3 6" id="KW-0808">Transferase</keyword>
<sequence>MSVTIAIPFYNAKKYLPDAIRSVFAQTYQDWELLLIDDGSTDGSLEIAQSIKDPRVRVIADGKNKKLAARLNEVTHLAKFEYIARMDADDLMSPVRIEKQLHILENNKNIDLISTGVFSVMNDLSLVGIRGNEHTTINFEALINKKASIVHAAVIAKKSWYLRNKYDESLAVAQDLDLWLRSASANDLNARTIADPLYIYREENNVTISKIIRAYDNERRMVRKYATNGRFKLLATIHLKTLGVKILNTLGLMGWLLKRRGNGVIEKKFLDDYWKVITTIKETYVEGLK</sequence>
<protein>
    <submittedName>
        <fullName evidence="6">Glycosyltransferase involved in cell wall biosynthesis</fullName>
    </submittedName>
</protein>
<accession>A0A562Q606</accession>
<dbReference type="EMBL" id="VLKX01000001">
    <property type="protein sequence ID" value="TWI52153.1"/>
    <property type="molecule type" value="Genomic_DNA"/>
</dbReference>
<reference evidence="5 7" key="2">
    <citation type="submission" date="2018-07" db="EMBL/GenBank/DDBJ databases">
        <title>Genomic Encyclopedia of Type Strains, Phase IV (KMG-IV): sequencing the most valuable type-strain genomes for metagenomic binning, comparative biology and taxonomic classification.</title>
        <authorList>
            <person name="Goeker M."/>
        </authorList>
    </citation>
    <scope>NUCLEOTIDE SEQUENCE [LARGE SCALE GENOMIC DNA]</scope>
    <source>
        <strain evidence="5 7">DSM 19728</strain>
    </source>
</reference>
<evidence type="ECO:0000313" key="8">
    <source>
        <dbReference type="Proteomes" id="UP000321392"/>
    </source>
</evidence>
<gene>
    <name evidence="5" type="ORF">DFR66_101296</name>
    <name evidence="6" type="ORF">IQ02_00292</name>
</gene>
<dbReference type="InterPro" id="IPR001173">
    <property type="entry name" value="Glyco_trans_2-like"/>
</dbReference>